<evidence type="ECO:0000313" key="2">
    <source>
        <dbReference type="Proteomes" id="UP001054837"/>
    </source>
</evidence>
<dbReference type="EMBL" id="BPLQ01001083">
    <property type="protein sequence ID" value="GIX78305.1"/>
    <property type="molecule type" value="Genomic_DNA"/>
</dbReference>
<accession>A0AAV4N398</accession>
<keyword evidence="2" id="KW-1185">Reference proteome</keyword>
<comment type="caution">
    <text evidence="1">The sequence shown here is derived from an EMBL/GenBank/DDBJ whole genome shotgun (WGS) entry which is preliminary data.</text>
</comment>
<dbReference type="Proteomes" id="UP001054837">
    <property type="component" value="Unassembled WGS sequence"/>
</dbReference>
<gene>
    <name evidence="1" type="ORF">CDAR_425631</name>
</gene>
<protein>
    <submittedName>
        <fullName evidence="1">Uncharacterized protein</fullName>
    </submittedName>
</protein>
<proteinExistence type="predicted"/>
<name>A0AAV4N398_9ARAC</name>
<sequence length="79" mass="8455">MNGGRVVTTVVRDFAGDLLEGRLSTSTTLDTTLGASTTLGTTLGTFYNSRYKQASPSVLGVRKHKQVHHTGVCKQCIVD</sequence>
<organism evidence="1 2">
    <name type="scientific">Caerostris darwini</name>
    <dbReference type="NCBI Taxonomy" id="1538125"/>
    <lineage>
        <taxon>Eukaryota</taxon>
        <taxon>Metazoa</taxon>
        <taxon>Ecdysozoa</taxon>
        <taxon>Arthropoda</taxon>
        <taxon>Chelicerata</taxon>
        <taxon>Arachnida</taxon>
        <taxon>Araneae</taxon>
        <taxon>Araneomorphae</taxon>
        <taxon>Entelegynae</taxon>
        <taxon>Araneoidea</taxon>
        <taxon>Araneidae</taxon>
        <taxon>Caerostris</taxon>
    </lineage>
</organism>
<evidence type="ECO:0000313" key="1">
    <source>
        <dbReference type="EMBL" id="GIX78305.1"/>
    </source>
</evidence>
<reference evidence="1 2" key="1">
    <citation type="submission" date="2021-06" db="EMBL/GenBank/DDBJ databases">
        <title>Caerostris darwini draft genome.</title>
        <authorList>
            <person name="Kono N."/>
            <person name="Arakawa K."/>
        </authorList>
    </citation>
    <scope>NUCLEOTIDE SEQUENCE [LARGE SCALE GENOMIC DNA]</scope>
</reference>
<dbReference type="AlphaFoldDB" id="A0AAV4N398"/>